<accession>A0A3P7E748</accession>
<evidence type="ECO:0000313" key="2">
    <source>
        <dbReference type="EMBL" id="VDM11719.1"/>
    </source>
</evidence>
<dbReference type="InParanoid" id="A0A3P7E748"/>
<gene>
    <name evidence="2" type="ORF">WBA_LOCUS5105</name>
</gene>
<feature type="signal peptide" evidence="1">
    <location>
        <begin position="1"/>
        <end position="24"/>
    </location>
</feature>
<feature type="chain" id="PRO_5018190271" evidence="1">
    <location>
        <begin position="25"/>
        <end position="68"/>
    </location>
</feature>
<reference evidence="2 3" key="1">
    <citation type="submission" date="2018-11" db="EMBL/GenBank/DDBJ databases">
        <authorList>
            <consortium name="Pathogen Informatics"/>
        </authorList>
    </citation>
    <scope>NUCLEOTIDE SEQUENCE [LARGE SCALE GENOMIC DNA]</scope>
</reference>
<proteinExistence type="predicted"/>
<dbReference type="AlphaFoldDB" id="A0A3P7E748"/>
<keyword evidence="1" id="KW-0732">Signal</keyword>
<name>A0A3P7E748_WUCBA</name>
<keyword evidence="3" id="KW-1185">Reference proteome</keyword>
<protein>
    <submittedName>
        <fullName evidence="2">Uncharacterized protein</fullName>
    </submittedName>
</protein>
<organism evidence="2 3">
    <name type="scientific">Wuchereria bancrofti</name>
    <dbReference type="NCBI Taxonomy" id="6293"/>
    <lineage>
        <taxon>Eukaryota</taxon>
        <taxon>Metazoa</taxon>
        <taxon>Ecdysozoa</taxon>
        <taxon>Nematoda</taxon>
        <taxon>Chromadorea</taxon>
        <taxon>Rhabditida</taxon>
        <taxon>Spirurina</taxon>
        <taxon>Spiruromorpha</taxon>
        <taxon>Filarioidea</taxon>
        <taxon>Onchocercidae</taxon>
        <taxon>Wuchereria</taxon>
    </lineage>
</organism>
<dbReference type="EMBL" id="UYWW01002379">
    <property type="protein sequence ID" value="VDM11719.1"/>
    <property type="molecule type" value="Genomic_DNA"/>
</dbReference>
<sequence>MSLLVHILVTAAARLSILIRGVGPVPHAGKFATFCARAPGSHGIFPTLPELTEDLRDRISKPLGLRPR</sequence>
<dbReference type="Proteomes" id="UP000270924">
    <property type="component" value="Unassembled WGS sequence"/>
</dbReference>
<evidence type="ECO:0000256" key="1">
    <source>
        <dbReference type="SAM" id="SignalP"/>
    </source>
</evidence>
<evidence type="ECO:0000313" key="3">
    <source>
        <dbReference type="Proteomes" id="UP000270924"/>
    </source>
</evidence>